<keyword evidence="4" id="KW-0539">Nucleus</keyword>
<evidence type="ECO:0000313" key="6">
    <source>
        <dbReference type="EMBL" id="AEO35365.1"/>
    </source>
</evidence>
<evidence type="ECO:0000256" key="2">
    <source>
        <dbReference type="ARBA" id="ARBA00004496"/>
    </source>
</evidence>
<evidence type="ECO:0000256" key="5">
    <source>
        <dbReference type="ARBA" id="ARBA00023480"/>
    </source>
</evidence>
<organism evidence="6">
    <name type="scientific">Amblyomma maculatum</name>
    <name type="common">Gulf Coast tick</name>
    <dbReference type="NCBI Taxonomy" id="34609"/>
    <lineage>
        <taxon>Eukaryota</taxon>
        <taxon>Metazoa</taxon>
        <taxon>Ecdysozoa</taxon>
        <taxon>Arthropoda</taxon>
        <taxon>Chelicerata</taxon>
        <taxon>Arachnida</taxon>
        <taxon>Acari</taxon>
        <taxon>Parasitiformes</taxon>
        <taxon>Ixodida</taxon>
        <taxon>Ixodoidea</taxon>
        <taxon>Ixodidae</taxon>
        <taxon>Amblyomminae</taxon>
        <taxon>Amblyomma</taxon>
    </lineage>
</organism>
<dbReference type="Pfam" id="PF14811">
    <property type="entry name" value="TPD"/>
    <property type="match status" value="1"/>
</dbReference>
<accession>G3MPE7</accession>
<dbReference type="GO" id="GO:0005737">
    <property type="term" value="C:cytoplasm"/>
    <property type="evidence" value="ECO:0007669"/>
    <property type="project" value="UniProtKB-SubCell"/>
</dbReference>
<dbReference type="PANTHER" id="PTHR31661">
    <property type="entry name" value="SIMILAR TO CDNA SEQUENCE BC052040"/>
    <property type="match status" value="1"/>
</dbReference>
<dbReference type="AlphaFoldDB" id="G3MPE7"/>
<keyword evidence="3" id="KW-0963">Cytoplasm</keyword>
<comment type="subcellular location">
    <subcellularLocation>
        <location evidence="2">Cytoplasm</location>
    </subcellularLocation>
    <subcellularLocation>
        <location evidence="1">Nucleus</location>
    </subcellularLocation>
</comment>
<dbReference type="PANTHER" id="PTHR31661:SF1">
    <property type="entry name" value="CDAN1-INTERACTING NUCLEASE 1"/>
    <property type="match status" value="1"/>
</dbReference>
<proteinExistence type="evidence at transcript level"/>
<evidence type="ECO:0000256" key="4">
    <source>
        <dbReference type="ARBA" id="ARBA00023242"/>
    </source>
</evidence>
<protein>
    <recommendedName>
        <fullName evidence="5">CDAN1-interacting nuclease 1</fullName>
    </recommendedName>
</protein>
<dbReference type="GO" id="GO:0005634">
    <property type="term" value="C:nucleus"/>
    <property type="evidence" value="ECO:0007669"/>
    <property type="project" value="UniProtKB-SubCell"/>
</dbReference>
<evidence type="ECO:0000256" key="1">
    <source>
        <dbReference type="ARBA" id="ARBA00004123"/>
    </source>
</evidence>
<dbReference type="InterPro" id="IPR029404">
    <property type="entry name" value="CDIN1"/>
</dbReference>
<dbReference type="EMBL" id="JO843748">
    <property type="protein sequence ID" value="AEO35365.1"/>
    <property type="molecule type" value="mRNA"/>
</dbReference>
<name>G3MPE7_AMBMU</name>
<evidence type="ECO:0000256" key="3">
    <source>
        <dbReference type="ARBA" id="ARBA00022490"/>
    </source>
</evidence>
<reference evidence="6" key="1">
    <citation type="journal article" date="2011" name="PLoS ONE">
        <title>A deep insight into the sialotranscriptome of the gulf coast tick, Amblyomma maculatum.</title>
        <authorList>
            <person name="Karim S."/>
            <person name="Singh P."/>
            <person name="Ribeiro J.M."/>
        </authorList>
    </citation>
    <scope>NUCLEOTIDE SEQUENCE</scope>
    <source>
        <tissue evidence="6">Salivary gland</tissue>
    </source>
</reference>
<sequence>MKLDTYDAIVRKLHTLNLRSCLDEVRCCFPDVDVVTLRSIISSEAQRNIKKTYHVLVSPPVADEHYKYFKMCADACEPPGYLLRYADEQGVSPALMARLIIEKRYETEAERPSKQAISQMLRNSASIQDGALAAEVFLCVVNDNTYGPLGDAMKSAIGLEYEVHLKTQLETMGLAFVDEDVLRERGFDKTPDVKLELPIIVDGTVVTWVESKAQFGDPDCHRIYSRDQYQSYWNRFGRGLVIYWFGFVDEIVGSRDEGFIVRDHMPKDVARMEDLFRVSQADTQL</sequence>